<comment type="caution">
    <text evidence="2">The sequence shown here is derived from an EMBL/GenBank/DDBJ whole genome shotgun (WGS) entry which is preliminary data.</text>
</comment>
<organism evidence="2 3">
    <name type="scientific">Luteimonas colneyensis</name>
    <dbReference type="NCBI Taxonomy" id="2762230"/>
    <lineage>
        <taxon>Bacteria</taxon>
        <taxon>Pseudomonadati</taxon>
        <taxon>Pseudomonadota</taxon>
        <taxon>Gammaproteobacteria</taxon>
        <taxon>Lysobacterales</taxon>
        <taxon>Lysobacteraceae</taxon>
        <taxon>Luteimonas</taxon>
    </lineage>
</organism>
<keyword evidence="3" id="KW-1185">Reference proteome</keyword>
<dbReference type="Proteomes" id="UP000647183">
    <property type="component" value="Unassembled WGS sequence"/>
</dbReference>
<evidence type="ECO:0008006" key="4">
    <source>
        <dbReference type="Google" id="ProtNLM"/>
    </source>
</evidence>
<sequence length="137" mass="13221">MPLRQTLIGFGLTLAIAPLAVQAQEPAAAPIGLQVDGGSVLVSTGGEFVQAVPGQVVAPGHRVMVAEGGKASLAYGNGCSKALSEPGVYTVSPDCSVATTGRNVSTGTVVAGVVGGVAVIAAVAGGGGSDDPRPVSR</sequence>
<evidence type="ECO:0000313" key="3">
    <source>
        <dbReference type="Proteomes" id="UP000647183"/>
    </source>
</evidence>
<protein>
    <recommendedName>
        <fullName evidence="4">DUF2190 family protein</fullName>
    </recommendedName>
</protein>
<reference evidence="2 3" key="1">
    <citation type="submission" date="2020-08" db="EMBL/GenBank/DDBJ databases">
        <title>A Genomic Blueprint of the Chicken Gut Microbiome.</title>
        <authorList>
            <person name="Gilroy R."/>
            <person name="Ravi A."/>
            <person name="Getino M."/>
            <person name="Pursley I."/>
            <person name="Horton D.L."/>
            <person name="Alikhan N.-F."/>
            <person name="Baker D."/>
            <person name="Gharbi K."/>
            <person name="Hall N."/>
            <person name="Watson M."/>
            <person name="Adriaenssens E.M."/>
            <person name="Foster-Nyarko E."/>
            <person name="Jarju S."/>
            <person name="Secka A."/>
            <person name="Antonio M."/>
            <person name="Oren A."/>
            <person name="Chaudhuri R."/>
            <person name="La Ragione R.M."/>
            <person name="Hildebrand F."/>
            <person name="Pallen M.J."/>
        </authorList>
    </citation>
    <scope>NUCLEOTIDE SEQUENCE [LARGE SCALE GENOMIC DNA]</scope>
    <source>
        <strain evidence="2 3">Sa2BVA3</strain>
    </source>
</reference>
<accession>A0ABR8UJX2</accession>
<feature type="chain" id="PRO_5047406221" description="DUF2190 family protein" evidence="1">
    <location>
        <begin position="24"/>
        <end position="137"/>
    </location>
</feature>
<dbReference type="RefSeq" id="WP_191729533.1">
    <property type="nucleotide sequence ID" value="NZ_JACSQJ010000005.1"/>
</dbReference>
<proteinExistence type="predicted"/>
<dbReference type="EMBL" id="JACSQJ010000005">
    <property type="protein sequence ID" value="MBD7988330.1"/>
    <property type="molecule type" value="Genomic_DNA"/>
</dbReference>
<evidence type="ECO:0000256" key="1">
    <source>
        <dbReference type="SAM" id="SignalP"/>
    </source>
</evidence>
<gene>
    <name evidence="2" type="ORF">H9645_09850</name>
</gene>
<keyword evidence="1" id="KW-0732">Signal</keyword>
<name>A0ABR8UJX2_9GAMM</name>
<evidence type="ECO:0000313" key="2">
    <source>
        <dbReference type="EMBL" id="MBD7988330.1"/>
    </source>
</evidence>
<feature type="signal peptide" evidence="1">
    <location>
        <begin position="1"/>
        <end position="23"/>
    </location>
</feature>